<dbReference type="EMBL" id="JAPFFF010000014">
    <property type="protein sequence ID" value="KAK8871226.1"/>
    <property type="molecule type" value="Genomic_DNA"/>
</dbReference>
<reference evidence="2 3" key="1">
    <citation type="submission" date="2024-04" db="EMBL/GenBank/DDBJ databases">
        <title>Tritrichomonas musculus Genome.</title>
        <authorList>
            <person name="Alves-Ferreira E."/>
            <person name="Grigg M."/>
            <person name="Lorenzi H."/>
            <person name="Galac M."/>
        </authorList>
    </citation>
    <scope>NUCLEOTIDE SEQUENCE [LARGE SCALE GENOMIC DNA]</scope>
    <source>
        <strain evidence="2 3">EAF2021</strain>
    </source>
</reference>
<dbReference type="Proteomes" id="UP001470230">
    <property type="component" value="Unassembled WGS sequence"/>
</dbReference>
<dbReference type="Gene3D" id="1.10.287.1490">
    <property type="match status" value="1"/>
</dbReference>
<proteinExistence type="predicted"/>
<feature type="coiled-coil region" evidence="1">
    <location>
        <begin position="57"/>
        <end position="384"/>
    </location>
</feature>
<evidence type="ECO:0000256" key="1">
    <source>
        <dbReference type="SAM" id="Coils"/>
    </source>
</evidence>
<name>A0ABR2J0Z7_9EUKA</name>
<keyword evidence="1" id="KW-0175">Coiled coil</keyword>
<evidence type="ECO:0000313" key="2">
    <source>
        <dbReference type="EMBL" id="KAK8871226.1"/>
    </source>
</evidence>
<keyword evidence="3" id="KW-1185">Reference proteome</keyword>
<organism evidence="2 3">
    <name type="scientific">Tritrichomonas musculus</name>
    <dbReference type="NCBI Taxonomy" id="1915356"/>
    <lineage>
        <taxon>Eukaryota</taxon>
        <taxon>Metamonada</taxon>
        <taxon>Parabasalia</taxon>
        <taxon>Tritrichomonadida</taxon>
        <taxon>Tritrichomonadidae</taxon>
        <taxon>Tritrichomonas</taxon>
    </lineage>
</organism>
<protein>
    <submittedName>
        <fullName evidence="2">Uncharacterized protein</fullName>
    </submittedName>
</protein>
<gene>
    <name evidence="2" type="ORF">M9Y10_009140</name>
</gene>
<comment type="caution">
    <text evidence="2">The sequence shown here is derived from an EMBL/GenBank/DDBJ whole genome shotgun (WGS) entry which is preliminary data.</text>
</comment>
<sequence length="392" mass="45918">MSEQQKRVRQFRRIRPKEIILDQVDDIENADSNNSNFQPNKRIVISSQPQQENARLIQILKAQRDEYQLKISKLKQQIESKQQRNDKQKIQYEIALKNDNEKIKKQELIIQQMTANEPISPDFNYENYKTDLQNKADQLSKEKEEIEIKVDQLGRSLIEAQQNLKDAKEKVKSLPQAGNIELLQKTKRQMERERDSKISFYKQQINQLNSECQKLNDILEETVQKGEALQEENKTLATTYSKLEKAVLAASNKYTKLKQQSDENGTMVTPEYAQKKLKEAEDLKMATIKKKRQELEDKYQKAKSDQIIMQQDLKDRISTVEQLNAKITSLTQNIMKYNESSQNEIKALNAQHKQNVAQLREKLRHDLENALQEQKRRMMTAMNIAKAANINN</sequence>
<accession>A0ABR2J0Z7</accession>
<evidence type="ECO:0000313" key="3">
    <source>
        <dbReference type="Proteomes" id="UP001470230"/>
    </source>
</evidence>